<feature type="transmembrane region" description="Helical" evidence="7">
    <location>
        <begin position="287"/>
        <end position="308"/>
    </location>
</feature>
<name>A0A7W9LLP8_9ACTN</name>
<keyword evidence="2 7" id="KW-0813">Transport</keyword>
<dbReference type="InterPro" id="IPR051393">
    <property type="entry name" value="ABC_transporter_permease"/>
</dbReference>
<feature type="transmembrane region" description="Helical" evidence="7">
    <location>
        <begin position="128"/>
        <end position="146"/>
    </location>
</feature>
<dbReference type="PANTHER" id="PTHR30193:SF1">
    <property type="entry name" value="ABC TRANSPORTER PERMEASE PROTEIN YESP-RELATED"/>
    <property type="match status" value="1"/>
</dbReference>
<dbReference type="AlphaFoldDB" id="A0A7W9LLP8"/>
<dbReference type="GO" id="GO:0055085">
    <property type="term" value="P:transmembrane transport"/>
    <property type="evidence" value="ECO:0007669"/>
    <property type="project" value="InterPro"/>
</dbReference>
<accession>A0A7W9LLP8</accession>
<feature type="transmembrane region" description="Helical" evidence="7">
    <location>
        <begin position="183"/>
        <end position="202"/>
    </location>
</feature>
<dbReference type="Proteomes" id="UP000542813">
    <property type="component" value="Unassembled WGS sequence"/>
</dbReference>
<evidence type="ECO:0000313" key="10">
    <source>
        <dbReference type="Proteomes" id="UP000542813"/>
    </source>
</evidence>
<proteinExistence type="inferred from homology"/>
<gene>
    <name evidence="9" type="ORF">HD601_002944</name>
</gene>
<comment type="caution">
    <text evidence="9">The sequence shown here is derived from an EMBL/GenBank/DDBJ whole genome shotgun (WGS) entry which is preliminary data.</text>
</comment>
<sequence length="317" mass="34327">MAVVTGAAGAAGPTGAAARDLAAARGRRRSRVAYLFLAPWILGVLGLTLGPMLASLYLSFTDYRLSGAPSWVGLANYQRMFTDDPRYWSSVWVTAKYVLLSVPLQLAFALAIAVFLDRGVRGLAIYRSVYYLPSLLGSSVAVAVLWRRLFSSDGLVVDVAGWVGIQMSGGWISDPERALDTLLVLNVWTFGSPMVIFLAGLRQIPDELVEAAKVDGAGAVQRFFRVVFPLLTPVVFFNLILQMIGAFQAFTPAYIVSAGTGGPADSTLFYTLYLFQSGFQAFDMGYASAMAWGLFVVIGAFTALNFAASRYWVHYGD</sequence>
<organism evidence="9 10">
    <name type="scientific">Jiangella mangrovi</name>
    <dbReference type="NCBI Taxonomy" id="1524084"/>
    <lineage>
        <taxon>Bacteria</taxon>
        <taxon>Bacillati</taxon>
        <taxon>Actinomycetota</taxon>
        <taxon>Actinomycetes</taxon>
        <taxon>Jiangellales</taxon>
        <taxon>Jiangellaceae</taxon>
        <taxon>Jiangella</taxon>
    </lineage>
</organism>
<evidence type="ECO:0000256" key="5">
    <source>
        <dbReference type="ARBA" id="ARBA00022989"/>
    </source>
</evidence>
<dbReference type="Pfam" id="PF00528">
    <property type="entry name" value="BPD_transp_1"/>
    <property type="match status" value="1"/>
</dbReference>
<comment type="subcellular location">
    <subcellularLocation>
        <location evidence="1 7">Cell membrane</location>
        <topology evidence="1 7">Multi-pass membrane protein</topology>
    </subcellularLocation>
</comment>
<dbReference type="Gene3D" id="1.10.3720.10">
    <property type="entry name" value="MetI-like"/>
    <property type="match status" value="1"/>
</dbReference>
<evidence type="ECO:0000256" key="3">
    <source>
        <dbReference type="ARBA" id="ARBA00022475"/>
    </source>
</evidence>
<keyword evidence="3" id="KW-1003">Cell membrane</keyword>
<dbReference type="EMBL" id="JACHMM010000001">
    <property type="protein sequence ID" value="MBB5788369.1"/>
    <property type="molecule type" value="Genomic_DNA"/>
</dbReference>
<dbReference type="RefSeq" id="WP_184822995.1">
    <property type="nucleotide sequence ID" value="NZ_JACHMM010000001.1"/>
</dbReference>
<feature type="transmembrane region" description="Helical" evidence="7">
    <location>
        <begin position="97"/>
        <end position="116"/>
    </location>
</feature>
<feature type="domain" description="ABC transmembrane type-1" evidence="8">
    <location>
        <begin position="91"/>
        <end position="305"/>
    </location>
</feature>
<keyword evidence="6 7" id="KW-0472">Membrane</keyword>
<keyword evidence="5 7" id="KW-1133">Transmembrane helix</keyword>
<comment type="similarity">
    <text evidence="7">Belongs to the binding-protein-dependent transport system permease family.</text>
</comment>
<keyword evidence="10" id="KW-1185">Reference proteome</keyword>
<feature type="transmembrane region" description="Helical" evidence="7">
    <location>
        <begin position="253"/>
        <end position="275"/>
    </location>
</feature>
<evidence type="ECO:0000256" key="6">
    <source>
        <dbReference type="ARBA" id="ARBA00023136"/>
    </source>
</evidence>
<dbReference type="InterPro" id="IPR035906">
    <property type="entry name" value="MetI-like_sf"/>
</dbReference>
<evidence type="ECO:0000256" key="7">
    <source>
        <dbReference type="RuleBase" id="RU363032"/>
    </source>
</evidence>
<protein>
    <submittedName>
        <fullName evidence="9">Multiple sugar transport system permease protein</fullName>
    </submittedName>
</protein>
<keyword evidence="4 7" id="KW-0812">Transmembrane</keyword>
<dbReference type="PANTHER" id="PTHR30193">
    <property type="entry name" value="ABC TRANSPORTER PERMEASE PROTEIN"/>
    <property type="match status" value="1"/>
</dbReference>
<dbReference type="CDD" id="cd06261">
    <property type="entry name" value="TM_PBP2"/>
    <property type="match status" value="1"/>
</dbReference>
<dbReference type="PROSITE" id="PS50928">
    <property type="entry name" value="ABC_TM1"/>
    <property type="match status" value="1"/>
</dbReference>
<evidence type="ECO:0000256" key="1">
    <source>
        <dbReference type="ARBA" id="ARBA00004651"/>
    </source>
</evidence>
<feature type="transmembrane region" description="Helical" evidence="7">
    <location>
        <begin position="34"/>
        <end position="60"/>
    </location>
</feature>
<dbReference type="GO" id="GO:0005886">
    <property type="term" value="C:plasma membrane"/>
    <property type="evidence" value="ECO:0007669"/>
    <property type="project" value="UniProtKB-SubCell"/>
</dbReference>
<evidence type="ECO:0000256" key="2">
    <source>
        <dbReference type="ARBA" id="ARBA00022448"/>
    </source>
</evidence>
<evidence type="ECO:0000259" key="8">
    <source>
        <dbReference type="PROSITE" id="PS50928"/>
    </source>
</evidence>
<feature type="transmembrane region" description="Helical" evidence="7">
    <location>
        <begin position="223"/>
        <end position="247"/>
    </location>
</feature>
<dbReference type="SUPFAM" id="SSF160964">
    <property type="entry name" value="MalF N-terminal region-like"/>
    <property type="match status" value="1"/>
</dbReference>
<evidence type="ECO:0000256" key="4">
    <source>
        <dbReference type="ARBA" id="ARBA00022692"/>
    </source>
</evidence>
<evidence type="ECO:0000313" key="9">
    <source>
        <dbReference type="EMBL" id="MBB5788369.1"/>
    </source>
</evidence>
<dbReference type="InterPro" id="IPR000515">
    <property type="entry name" value="MetI-like"/>
</dbReference>
<keyword evidence="9" id="KW-0762">Sugar transport</keyword>
<dbReference type="SUPFAM" id="SSF161098">
    <property type="entry name" value="MetI-like"/>
    <property type="match status" value="1"/>
</dbReference>
<reference evidence="9 10" key="1">
    <citation type="submission" date="2020-08" db="EMBL/GenBank/DDBJ databases">
        <title>Sequencing the genomes of 1000 actinobacteria strains.</title>
        <authorList>
            <person name="Klenk H.-P."/>
        </authorList>
    </citation>
    <scope>NUCLEOTIDE SEQUENCE [LARGE SCALE GENOMIC DNA]</scope>
    <source>
        <strain evidence="9 10">DSM 102122</strain>
    </source>
</reference>